<organism evidence="3 4">
    <name type="scientific">Treponema vincentii</name>
    <dbReference type="NCBI Taxonomy" id="69710"/>
    <lineage>
        <taxon>Bacteria</taxon>
        <taxon>Pseudomonadati</taxon>
        <taxon>Spirochaetota</taxon>
        <taxon>Spirochaetia</taxon>
        <taxon>Spirochaetales</taxon>
        <taxon>Treponemataceae</taxon>
        <taxon>Treponema</taxon>
    </lineage>
</organism>
<proteinExistence type="predicted"/>
<dbReference type="AlphaFoldDB" id="A0A6P1XZC2"/>
<dbReference type="PIRSF" id="PIRSF028177">
    <property type="entry name" value="Polyketide_synth_Omtfrase_TcmP"/>
    <property type="match status" value="1"/>
</dbReference>
<dbReference type="Gene3D" id="3.40.50.150">
    <property type="entry name" value="Vaccinia Virus protein VP39"/>
    <property type="match status" value="1"/>
</dbReference>
<dbReference type="EMBL" id="CP048020">
    <property type="protein sequence ID" value="QHX42624.1"/>
    <property type="molecule type" value="Genomic_DNA"/>
</dbReference>
<dbReference type="RefSeq" id="WP_162662666.1">
    <property type="nucleotide sequence ID" value="NZ_CP048020.1"/>
</dbReference>
<name>A0A6P1XZC2_9SPIR</name>
<dbReference type="InterPro" id="IPR029063">
    <property type="entry name" value="SAM-dependent_MTases_sf"/>
</dbReference>
<gene>
    <name evidence="3" type="ORF">GWP43_03215</name>
</gene>
<dbReference type="KEGG" id="trz:GWP43_03215"/>
<dbReference type="InterPro" id="IPR016874">
    <property type="entry name" value="TcmP-like"/>
</dbReference>
<evidence type="ECO:0000256" key="2">
    <source>
        <dbReference type="ARBA" id="ARBA00022679"/>
    </source>
</evidence>
<dbReference type="SUPFAM" id="SSF53335">
    <property type="entry name" value="S-adenosyl-L-methionine-dependent methyltransferases"/>
    <property type="match status" value="1"/>
</dbReference>
<accession>A0A6P1XZC2</accession>
<sequence>MNEQKHTPPLQLGAIQETMLIPVTIKATETQRKNARIKDYTAVKILETLQCDTSKYDKFMSHEGVIARTIMFDREAASFIAAHPDCTVLNLACGLDDRFSRVDNGTIRWFDLDLADSMAVRRQFFSDTDRRKMLTGSVLDTAWVTAVKSSGNYKEPSYVLIIIEGLLMYLTEAEVKETFDIIADFFPEAQIITELMCRATAGFSKHHDTVKHTGAVFRWGIDNGTELEELCPKLKLLKEESFNLEMSKYTFRGWLFGNLPKFKRLNNRLAVFGVKAYSPTPTVSV</sequence>
<protein>
    <submittedName>
        <fullName evidence="3">Class I SAM-dependent methyltransferase</fullName>
    </submittedName>
</protein>
<dbReference type="Pfam" id="PF04072">
    <property type="entry name" value="LCM"/>
    <property type="match status" value="1"/>
</dbReference>
<dbReference type="GO" id="GO:0032259">
    <property type="term" value="P:methylation"/>
    <property type="evidence" value="ECO:0007669"/>
    <property type="project" value="UniProtKB-KW"/>
</dbReference>
<dbReference type="Proteomes" id="UP000464374">
    <property type="component" value="Chromosome"/>
</dbReference>
<dbReference type="GO" id="GO:0008168">
    <property type="term" value="F:methyltransferase activity"/>
    <property type="evidence" value="ECO:0007669"/>
    <property type="project" value="UniProtKB-KW"/>
</dbReference>
<evidence type="ECO:0000313" key="3">
    <source>
        <dbReference type="EMBL" id="QHX42624.1"/>
    </source>
</evidence>
<keyword evidence="1 3" id="KW-0489">Methyltransferase</keyword>
<dbReference type="PANTHER" id="PTHR43619">
    <property type="entry name" value="S-ADENOSYL-L-METHIONINE-DEPENDENT METHYLTRANSFERASE YKTD-RELATED"/>
    <property type="match status" value="1"/>
</dbReference>
<keyword evidence="2 3" id="KW-0808">Transferase</keyword>
<reference evidence="3 4" key="1">
    <citation type="submission" date="2020-01" db="EMBL/GenBank/DDBJ databases">
        <title>Complete genome sequence of a human oral phylogroup 1 Treponema sp. strain ATCC 700766, originally isolated from periodontitis dental plaque.</title>
        <authorList>
            <person name="Chan Y."/>
            <person name="Huo Y.-B."/>
            <person name="Yu X.-L."/>
            <person name="Zeng H."/>
            <person name="Leung W.-K."/>
            <person name="Watt R.M."/>
        </authorList>
    </citation>
    <scope>NUCLEOTIDE SEQUENCE [LARGE SCALE GENOMIC DNA]</scope>
    <source>
        <strain evidence="3 4">OMZ 804</strain>
    </source>
</reference>
<evidence type="ECO:0000313" key="4">
    <source>
        <dbReference type="Proteomes" id="UP000464374"/>
    </source>
</evidence>
<dbReference type="PANTHER" id="PTHR43619:SF2">
    <property type="entry name" value="S-ADENOSYL-L-METHIONINE-DEPENDENT METHYLTRANSFERASES SUPERFAMILY PROTEIN"/>
    <property type="match status" value="1"/>
</dbReference>
<evidence type="ECO:0000256" key="1">
    <source>
        <dbReference type="ARBA" id="ARBA00022603"/>
    </source>
</evidence>
<dbReference type="InterPro" id="IPR007213">
    <property type="entry name" value="Ppm1/Ppm2/Tcmp"/>
</dbReference>